<dbReference type="EMBL" id="ATNM01000105">
    <property type="protein sequence ID" value="EPR68335.1"/>
    <property type="molecule type" value="Genomic_DNA"/>
</dbReference>
<dbReference type="Proteomes" id="UP000014974">
    <property type="component" value="Unassembled WGS sequence"/>
</dbReference>
<accession>S7VDL8</accession>
<protein>
    <submittedName>
        <fullName evidence="1">Two-component system sensor histidine kinase/response regulator, hybrid ('one-component system')</fullName>
    </submittedName>
</protein>
<dbReference type="STRING" id="641524.ADICYQ_2627"/>
<name>S7VDL8_9BACT</name>
<proteinExistence type="predicted"/>
<gene>
    <name evidence="1" type="ORF">ADICYQ_2627</name>
</gene>
<dbReference type="AlphaFoldDB" id="S7VDL8"/>
<reference evidence="1 2" key="1">
    <citation type="journal article" date="2013" name="Genome Announc.">
        <title>Draft Genome Sequence of Cyclobacterium qasimii Strain M12-11BT, Isolated from Arctic Marine Sediment.</title>
        <authorList>
            <person name="Shivaji S."/>
            <person name="Ara S."/>
            <person name="Singh A."/>
            <person name="Kumar Pinnaka A."/>
        </authorList>
    </citation>
    <scope>NUCLEOTIDE SEQUENCE [LARGE SCALE GENOMIC DNA]</scope>
    <source>
        <strain evidence="1 2">M12-11B</strain>
    </source>
</reference>
<sequence length="217" mass="24713">MWFGTFNGLNRYDGIKTKIYLGDENDSSTINNNNIYDIFEGMDGDLWIKGIDTVFNVYNKDKGIFVDDFDEIKARYQLKSKGISKIFKDSQGRFWFLHPHNGLTIYNQGKEESRYLISDAAVEGSLSGNNVTDIQEDASGKFWLVYDNGTIDVLSGSSFKVDHRILIGEVLSHTQKYDLKITLDTEGDAWVYCPNHAFGAFLIDHKDFSVANINENF</sequence>
<dbReference type="InterPro" id="IPR015943">
    <property type="entry name" value="WD40/YVTN_repeat-like_dom_sf"/>
</dbReference>
<dbReference type="Pfam" id="PF07494">
    <property type="entry name" value="Reg_prop"/>
    <property type="match status" value="1"/>
</dbReference>
<comment type="caution">
    <text evidence="1">The sequence shown here is derived from an EMBL/GenBank/DDBJ whole genome shotgun (WGS) entry which is preliminary data.</text>
</comment>
<organism evidence="1 2">
    <name type="scientific">Cyclobacterium qasimii M12-11B</name>
    <dbReference type="NCBI Taxonomy" id="641524"/>
    <lineage>
        <taxon>Bacteria</taxon>
        <taxon>Pseudomonadati</taxon>
        <taxon>Bacteroidota</taxon>
        <taxon>Cytophagia</taxon>
        <taxon>Cytophagales</taxon>
        <taxon>Cyclobacteriaceae</taxon>
        <taxon>Cyclobacterium</taxon>
    </lineage>
</organism>
<dbReference type="InterPro" id="IPR011110">
    <property type="entry name" value="Reg_prop"/>
</dbReference>
<dbReference type="eggNOG" id="COG3292">
    <property type="taxonomic scope" value="Bacteria"/>
</dbReference>
<dbReference type="Gene3D" id="2.130.10.10">
    <property type="entry name" value="YVTN repeat-like/Quinoprotein amine dehydrogenase"/>
    <property type="match status" value="1"/>
</dbReference>
<dbReference type="GO" id="GO:0016301">
    <property type="term" value="F:kinase activity"/>
    <property type="evidence" value="ECO:0007669"/>
    <property type="project" value="UniProtKB-KW"/>
</dbReference>
<evidence type="ECO:0000313" key="1">
    <source>
        <dbReference type="EMBL" id="EPR68335.1"/>
    </source>
</evidence>
<evidence type="ECO:0000313" key="2">
    <source>
        <dbReference type="Proteomes" id="UP000014974"/>
    </source>
</evidence>
<keyword evidence="1" id="KW-0418">Kinase</keyword>
<keyword evidence="1" id="KW-0808">Transferase</keyword>